<evidence type="ECO:0000313" key="3">
    <source>
        <dbReference type="Proteomes" id="UP000027154"/>
    </source>
</evidence>
<proteinExistence type="predicted"/>
<sequence length="190" mass="21292">MQKILVLAVILVSGFVKAEFDPCESTQYPVKWESELVHPESYELPAIFYKTNYSKVILPVSKAIDFVKNNMANHKAYLKDAKAYILESLSKMPKNKLIDHSNLLIPTDGLQGRELSKAIHVMAGYQGLFEGLLLKNEASVSINGNWVNSSSVTYMVGNDPALLGDLSFVHKLIVSNSNQVVFEKCWLDRK</sequence>
<evidence type="ECO:0000313" key="2">
    <source>
        <dbReference type="EMBL" id="KDC51205.1"/>
    </source>
</evidence>
<dbReference type="RefSeq" id="WP_033029640.1">
    <property type="nucleotide sequence ID" value="NZ_JJNZ01000028.1"/>
</dbReference>
<keyword evidence="1" id="KW-0732">Signal</keyword>
<reference evidence="2 3" key="1">
    <citation type="submission" date="2014-04" db="EMBL/GenBank/DDBJ databases">
        <title>Pseudoalteromonas galatheae sp. nov., isolated from a deep-sea polychaete near Canal Concepcion, Chile.</title>
        <authorList>
            <person name="Machado H.R."/>
            <person name="Gram L."/>
            <person name="Vynne N.G."/>
        </authorList>
    </citation>
    <scope>NUCLEOTIDE SEQUENCE [LARGE SCALE GENOMIC DNA]</scope>
    <source>
        <strain evidence="2 3">KMM216</strain>
    </source>
</reference>
<comment type="caution">
    <text evidence="2">The sequence shown here is derived from an EMBL/GenBank/DDBJ whole genome shotgun (WGS) entry which is preliminary data.</text>
</comment>
<accession>A0ABD3Y9B9</accession>
<dbReference type="EMBL" id="JJNZ01000028">
    <property type="protein sequence ID" value="KDC51205.1"/>
    <property type="molecule type" value="Genomic_DNA"/>
</dbReference>
<protein>
    <submittedName>
        <fullName evidence="2">Uncharacterized protein</fullName>
    </submittedName>
</protein>
<feature type="signal peptide" evidence="1">
    <location>
        <begin position="1"/>
        <end position="18"/>
    </location>
</feature>
<organism evidence="2 3">
    <name type="scientific">Pseudoalteromonas fuliginea</name>
    <dbReference type="NCBI Taxonomy" id="1872678"/>
    <lineage>
        <taxon>Bacteria</taxon>
        <taxon>Pseudomonadati</taxon>
        <taxon>Pseudomonadota</taxon>
        <taxon>Gammaproteobacteria</taxon>
        <taxon>Alteromonadales</taxon>
        <taxon>Pseudoalteromonadaceae</taxon>
        <taxon>Pseudoalteromonas</taxon>
    </lineage>
</organism>
<evidence type="ECO:0000256" key="1">
    <source>
        <dbReference type="SAM" id="SignalP"/>
    </source>
</evidence>
<gene>
    <name evidence="2" type="ORF">DC53_10090</name>
</gene>
<feature type="chain" id="PRO_5044791883" evidence="1">
    <location>
        <begin position="19"/>
        <end position="190"/>
    </location>
</feature>
<name>A0ABD3Y9B9_9GAMM</name>
<dbReference type="Proteomes" id="UP000027154">
    <property type="component" value="Unassembled WGS sequence"/>
</dbReference>
<dbReference type="AlphaFoldDB" id="A0ABD3Y9B9"/>